<evidence type="ECO:0000313" key="2">
    <source>
        <dbReference type="Proteomes" id="UP001595846"/>
    </source>
</evidence>
<gene>
    <name evidence="1" type="ORF">ACFOUR_04015</name>
</gene>
<reference evidence="1 2" key="1">
    <citation type="journal article" date="2019" name="Int. J. Syst. Evol. Microbiol.">
        <title>The Global Catalogue of Microorganisms (GCM) 10K type strain sequencing project: providing services to taxonomists for standard genome sequencing and annotation.</title>
        <authorList>
            <consortium name="The Broad Institute Genomics Platform"/>
            <consortium name="The Broad Institute Genome Sequencing Center for Infectious Disease"/>
            <person name="Wu L."/>
            <person name="Ma J."/>
        </authorList>
    </citation>
    <scope>NUCLEOTIDE SEQUENCE [LARGE SCALE GENOMIC DNA]</scope>
    <source>
        <strain evidence="1 2">IBRC-M 10256</strain>
    </source>
</reference>
<dbReference type="GeneID" id="73902906"/>
<dbReference type="EMBL" id="JBHSAQ010000002">
    <property type="protein sequence ID" value="MFC3957540.1"/>
    <property type="molecule type" value="Genomic_DNA"/>
</dbReference>
<comment type="caution">
    <text evidence="1">The sequence shown here is derived from an EMBL/GenBank/DDBJ whole genome shotgun (WGS) entry which is preliminary data.</text>
</comment>
<protein>
    <submittedName>
        <fullName evidence="1">Uncharacterized protein</fullName>
    </submittedName>
</protein>
<dbReference type="AlphaFoldDB" id="A0ABD5NL32"/>
<dbReference type="RefSeq" id="WP_256533769.1">
    <property type="nucleotide sequence ID" value="NZ_CP101824.1"/>
</dbReference>
<evidence type="ECO:0000313" key="1">
    <source>
        <dbReference type="EMBL" id="MFC3957540.1"/>
    </source>
</evidence>
<proteinExistence type="predicted"/>
<sequence length="41" mass="4431">MQLELPSSACVGADEPWVAVADAAVAFCEEILLSEWDLLTH</sequence>
<accession>A0ABD5NL32</accession>
<keyword evidence="2" id="KW-1185">Reference proteome</keyword>
<organism evidence="1 2">
    <name type="scientific">Halovivax cerinus</name>
    <dbReference type="NCBI Taxonomy" id="1487865"/>
    <lineage>
        <taxon>Archaea</taxon>
        <taxon>Methanobacteriati</taxon>
        <taxon>Methanobacteriota</taxon>
        <taxon>Stenosarchaea group</taxon>
        <taxon>Halobacteria</taxon>
        <taxon>Halobacteriales</taxon>
        <taxon>Natrialbaceae</taxon>
        <taxon>Halovivax</taxon>
    </lineage>
</organism>
<name>A0ABD5NL32_9EURY</name>
<dbReference type="Proteomes" id="UP001595846">
    <property type="component" value="Unassembled WGS sequence"/>
</dbReference>